<dbReference type="SUPFAM" id="SSF46785">
    <property type="entry name" value="Winged helix' DNA-binding domain"/>
    <property type="match status" value="1"/>
</dbReference>
<dbReference type="Proteomes" id="UP000235803">
    <property type="component" value="Unassembled WGS sequence"/>
</dbReference>
<dbReference type="PROSITE" id="PS51063">
    <property type="entry name" value="HTH_CRP_2"/>
    <property type="match status" value="1"/>
</dbReference>
<proteinExistence type="predicted"/>
<keyword evidence="3" id="KW-0804">Transcription</keyword>
<evidence type="ECO:0000256" key="3">
    <source>
        <dbReference type="ARBA" id="ARBA00023163"/>
    </source>
</evidence>
<dbReference type="InterPro" id="IPR036390">
    <property type="entry name" value="WH_DNA-bd_sf"/>
</dbReference>
<dbReference type="CDD" id="cd00038">
    <property type="entry name" value="CAP_ED"/>
    <property type="match status" value="1"/>
</dbReference>
<dbReference type="SUPFAM" id="SSF51206">
    <property type="entry name" value="cAMP-binding domain-like"/>
    <property type="match status" value="1"/>
</dbReference>
<evidence type="ECO:0000259" key="4">
    <source>
        <dbReference type="PROSITE" id="PS51063"/>
    </source>
</evidence>
<dbReference type="Gene3D" id="1.10.10.10">
    <property type="entry name" value="Winged helix-like DNA-binding domain superfamily/Winged helix DNA-binding domain"/>
    <property type="match status" value="1"/>
</dbReference>
<dbReference type="OrthoDB" id="9126850at2"/>
<dbReference type="InterPro" id="IPR018490">
    <property type="entry name" value="cNMP-bd_dom_sf"/>
</dbReference>
<keyword evidence="1" id="KW-0805">Transcription regulation</keyword>
<reference evidence="5 6" key="1">
    <citation type="submission" date="2018-01" db="EMBL/GenBank/DDBJ databases">
        <title>Halomonas endophytica sp. nov., isolated from storage liquid in the stems of Populus euphratica.</title>
        <authorList>
            <person name="Chen C."/>
        </authorList>
    </citation>
    <scope>NUCLEOTIDE SEQUENCE [LARGE SCALE GENOMIC DNA]</scope>
    <source>
        <strain evidence="5 6">MC28</strain>
    </source>
</reference>
<dbReference type="InterPro" id="IPR014710">
    <property type="entry name" value="RmlC-like_jellyroll"/>
</dbReference>
<dbReference type="Pfam" id="PF13545">
    <property type="entry name" value="HTH_Crp_2"/>
    <property type="match status" value="1"/>
</dbReference>
<name>A0A2N7TWN0_9GAMM</name>
<organism evidence="5 6">
    <name type="scientific">Billgrantia endophytica</name>
    <dbReference type="NCBI Taxonomy" id="2033802"/>
    <lineage>
        <taxon>Bacteria</taxon>
        <taxon>Pseudomonadati</taxon>
        <taxon>Pseudomonadota</taxon>
        <taxon>Gammaproteobacteria</taxon>
        <taxon>Oceanospirillales</taxon>
        <taxon>Halomonadaceae</taxon>
        <taxon>Billgrantia</taxon>
    </lineage>
</organism>
<dbReference type="EMBL" id="PNRF01000043">
    <property type="protein sequence ID" value="PMR72589.1"/>
    <property type="molecule type" value="Genomic_DNA"/>
</dbReference>
<keyword evidence="2" id="KW-0238">DNA-binding</keyword>
<dbReference type="Gene3D" id="2.60.120.10">
    <property type="entry name" value="Jelly Rolls"/>
    <property type="match status" value="1"/>
</dbReference>
<comment type="caution">
    <text evidence="5">The sequence shown here is derived from an EMBL/GenBank/DDBJ whole genome shotgun (WGS) entry which is preliminary data.</text>
</comment>
<dbReference type="Pfam" id="PF00027">
    <property type="entry name" value="cNMP_binding"/>
    <property type="match status" value="1"/>
</dbReference>
<feature type="domain" description="HTH crp-type" evidence="4">
    <location>
        <begin position="146"/>
        <end position="220"/>
    </location>
</feature>
<evidence type="ECO:0000256" key="1">
    <source>
        <dbReference type="ARBA" id="ARBA00023015"/>
    </source>
</evidence>
<dbReference type="InterPro" id="IPR012318">
    <property type="entry name" value="HTH_CRP"/>
</dbReference>
<dbReference type="InterPro" id="IPR036388">
    <property type="entry name" value="WH-like_DNA-bd_sf"/>
</dbReference>
<dbReference type="RefSeq" id="WP_102655208.1">
    <property type="nucleotide sequence ID" value="NZ_PNRF01000043.1"/>
</dbReference>
<evidence type="ECO:0000313" key="5">
    <source>
        <dbReference type="EMBL" id="PMR72589.1"/>
    </source>
</evidence>
<evidence type="ECO:0000313" key="6">
    <source>
        <dbReference type="Proteomes" id="UP000235803"/>
    </source>
</evidence>
<sequence length="259" mass="29640">MLASFLEKLSNYIDFTENERQVLKDTVKSVRHYEKKGVDIISIGERPLGVHLMLKGWACRYKLLEDGSEHIMAYLMPGDMCNVHTTLLKQMDHSIRTMTEATVASITHEQINDIIDHYPRIARALFWSMLVDEGILREWLVNLGSRSAEASLAHLFCELLTRSRAAGLTQDNSFCLPLSQAELSDAQGRSPVHVNRVLKKLRNDGLISFRNKRLTILDWEKLVQLAQFDPGYLHLERYVGDVVPNSRHGKPTCRAERNK</sequence>
<accession>A0A2N7TWN0</accession>
<gene>
    <name evidence="5" type="ORF">C1H69_20295</name>
</gene>
<evidence type="ECO:0000256" key="2">
    <source>
        <dbReference type="ARBA" id="ARBA00023125"/>
    </source>
</evidence>
<dbReference type="InterPro" id="IPR000595">
    <property type="entry name" value="cNMP-bd_dom"/>
</dbReference>
<keyword evidence="6" id="KW-1185">Reference proteome</keyword>
<dbReference type="GO" id="GO:0006355">
    <property type="term" value="P:regulation of DNA-templated transcription"/>
    <property type="evidence" value="ECO:0007669"/>
    <property type="project" value="InterPro"/>
</dbReference>
<protein>
    <submittedName>
        <fullName evidence="5">Crp/Fnr family transcriptional regulator</fullName>
    </submittedName>
</protein>
<dbReference type="AlphaFoldDB" id="A0A2N7TWN0"/>
<dbReference type="GO" id="GO:0003677">
    <property type="term" value="F:DNA binding"/>
    <property type="evidence" value="ECO:0007669"/>
    <property type="project" value="UniProtKB-KW"/>
</dbReference>
<dbReference type="SMART" id="SM00419">
    <property type="entry name" value="HTH_CRP"/>
    <property type="match status" value="1"/>
</dbReference>